<evidence type="ECO:0000256" key="1">
    <source>
        <dbReference type="ARBA" id="ARBA00009670"/>
    </source>
</evidence>
<comment type="similarity">
    <text evidence="1">Belongs to the protein kinase superfamily. ADCK protein kinase family.</text>
</comment>
<protein>
    <recommendedName>
        <fullName evidence="3">ABC1 atypical kinase-like domain-containing protein</fullName>
    </recommendedName>
</protein>
<reference evidence="4" key="3">
    <citation type="submission" date="2023-05" db="EMBL/GenBank/DDBJ databases">
        <authorList>
            <person name="Smith C.H."/>
        </authorList>
    </citation>
    <scope>NUCLEOTIDE SEQUENCE</scope>
    <source>
        <strain evidence="4">CHS0354</strain>
        <tissue evidence="4">Mantle</tissue>
    </source>
</reference>
<name>A0AAE0SZX3_9BIVA</name>
<organism evidence="4 5">
    <name type="scientific">Potamilus streckersoni</name>
    <dbReference type="NCBI Taxonomy" id="2493646"/>
    <lineage>
        <taxon>Eukaryota</taxon>
        <taxon>Metazoa</taxon>
        <taxon>Spiralia</taxon>
        <taxon>Lophotrochozoa</taxon>
        <taxon>Mollusca</taxon>
        <taxon>Bivalvia</taxon>
        <taxon>Autobranchia</taxon>
        <taxon>Heteroconchia</taxon>
        <taxon>Palaeoheterodonta</taxon>
        <taxon>Unionida</taxon>
        <taxon>Unionoidea</taxon>
        <taxon>Unionidae</taxon>
        <taxon>Ambleminae</taxon>
        <taxon>Lampsilini</taxon>
        <taxon>Potamilus</taxon>
    </lineage>
</organism>
<dbReference type="InterPro" id="IPR051130">
    <property type="entry name" value="Mito_struct-func_regulator"/>
</dbReference>
<keyword evidence="2" id="KW-0472">Membrane</keyword>
<evidence type="ECO:0000259" key="3">
    <source>
        <dbReference type="Pfam" id="PF03109"/>
    </source>
</evidence>
<keyword evidence="2" id="KW-1133">Transmembrane helix</keyword>
<evidence type="ECO:0000313" key="5">
    <source>
        <dbReference type="Proteomes" id="UP001195483"/>
    </source>
</evidence>
<gene>
    <name evidence="4" type="ORF">CHS0354_004156</name>
</gene>
<reference evidence="4" key="1">
    <citation type="journal article" date="2021" name="Genome Biol. Evol.">
        <title>A High-Quality Reference Genome for a Parasitic Bivalve with Doubly Uniparental Inheritance (Bivalvia: Unionida).</title>
        <authorList>
            <person name="Smith C.H."/>
        </authorList>
    </citation>
    <scope>NUCLEOTIDE SEQUENCE</scope>
    <source>
        <strain evidence="4">CHS0354</strain>
    </source>
</reference>
<dbReference type="Proteomes" id="UP001195483">
    <property type="component" value="Unassembled WGS sequence"/>
</dbReference>
<dbReference type="InterPro" id="IPR004147">
    <property type="entry name" value="ABC1_dom"/>
</dbReference>
<accession>A0AAE0SZX3</accession>
<proteinExistence type="inferred from homology"/>
<dbReference type="Pfam" id="PF03109">
    <property type="entry name" value="ABC1"/>
    <property type="match status" value="1"/>
</dbReference>
<dbReference type="AlphaFoldDB" id="A0AAE0SZX3"/>
<dbReference type="InterPro" id="IPR045307">
    <property type="entry name" value="ADCK1_dom"/>
</dbReference>
<sequence length="595" mass="68723">MSFLRTLIGSLRATQASMGSPQMCNKCLNQWKKLNKNGKHEGGVRWTSGILNKRTIPRKMSKNKYLLSFVTLVSLASSGYYMTLNEPQKRKVRVTLGGFVRFFRSTVIGLTIAVDYKWSLWKLEEDSLKYDASIKGCHKRAAERLLMGCLQNGGLYIKLGQGLVSMNHVLPKEYVETLVILQDKALSRSPHEVEQLFLEDFGVTPQEMFKEFDEEPIAAASLAQVHRAVTKEGDHVAVKVQYIDLQDRFVGDIKTCEILLKLIGWVHPKFAFAWVLQDLRDTLAQELDFINEGKNSERCQNDLKHLSYVYVPKVDWSKTTKRVLTAEYIEGCKVSDVDGIRQMGLSLKDVDQKLVRCFSDQIFLTGFVHADPHPGNVFIRKGKNNKAEVVLLDHGLYDYLTPTHRKYLCRLYKAIIMRNEDDMERFSHALGVEDNIGIFCEILVQRPLVVRPTLHLPSKLTEEELEHMRIMASQHFDKIMIVLKEMPRNLLLVIRNMNTVRAITKEHGHPVDRYGIMARSAISGAYKENKQAFSLMSRIHALWERFVFDYRIKTEGWKLWFAFQYLRVLQFLGRAPAMEKVKSFMETEENRYKSI</sequence>
<dbReference type="InterPro" id="IPR011009">
    <property type="entry name" value="Kinase-like_dom_sf"/>
</dbReference>
<dbReference type="PANTHER" id="PTHR43173:SF28">
    <property type="entry name" value="AARF DOMAIN CONTAINING KINASE 5"/>
    <property type="match status" value="1"/>
</dbReference>
<dbReference type="EMBL" id="JAEAOA010000317">
    <property type="protein sequence ID" value="KAK3600948.1"/>
    <property type="molecule type" value="Genomic_DNA"/>
</dbReference>
<dbReference type="CDD" id="cd13969">
    <property type="entry name" value="ADCK1-like"/>
    <property type="match status" value="1"/>
</dbReference>
<evidence type="ECO:0000256" key="2">
    <source>
        <dbReference type="SAM" id="Phobius"/>
    </source>
</evidence>
<keyword evidence="5" id="KW-1185">Reference proteome</keyword>
<comment type="caution">
    <text evidence="4">The sequence shown here is derived from an EMBL/GenBank/DDBJ whole genome shotgun (WGS) entry which is preliminary data.</text>
</comment>
<dbReference type="SUPFAM" id="SSF56112">
    <property type="entry name" value="Protein kinase-like (PK-like)"/>
    <property type="match status" value="1"/>
</dbReference>
<feature type="domain" description="ABC1 atypical kinase-like" evidence="3">
    <location>
        <begin position="181"/>
        <end position="424"/>
    </location>
</feature>
<evidence type="ECO:0000313" key="4">
    <source>
        <dbReference type="EMBL" id="KAK3600948.1"/>
    </source>
</evidence>
<dbReference type="PANTHER" id="PTHR43173">
    <property type="entry name" value="ABC1 FAMILY PROTEIN"/>
    <property type="match status" value="1"/>
</dbReference>
<feature type="transmembrane region" description="Helical" evidence="2">
    <location>
        <begin position="65"/>
        <end position="83"/>
    </location>
</feature>
<keyword evidence="2" id="KW-0812">Transmembrane</keyword>
<reference evidence="4" key="2">
    <citation type="journal article" date="2021" name="Genome Biol. Evol.">
        <title>Developing a high-quality reference genome for a parasitic bivalve with doubly uniparental inheritance (Bivalvia: Unionida).</title>
        <authorList>
            <person name="Smith C.H."/>
        </authorList>
    </citation>
    <scope>NUCLEOTIDE SEQUENCE</scope>
    <source>
        <strain evidence="4">CHS0354</strain>
        <tissue evidence="4">Mantle</tissue>
    </source>
</reference>